<dbReference type="AlphaFoldDB" id="A0A2P2R4H0"/>
<feature type="region of interest" description="Disordered" evidence="1">
    <location>
        <begin position="1"/>
        <end position="20"/>
    </location>
</feature>
<organism evidence="2">
    <name type="scientific">Rhizophora mucronata</name>
    <name type="common">Asiatic mangrove</name>
    <dbReference type="NCBI Taxonomy" id="61149"/>
    <lineage>
        <taxon>Eukaryota</taxon>
        <taxon>Viridiplantae</taxon>
        <taxon>Streptophyta</taxon>
        <taxon>Embryophyta</taxon>
        <taxon>Tracheophyta</taxon>
        <taxon>Spermatophyta</taxon>
        <taxon>Magnoliopsida</taxon>
        <taxon>eudicotyledons</taxon>
        <taxon>Gunneridae</taxon>
        <taxon>Pentapetalae</taxon>
        <taxon>rosids</taxon>
        <taxon>fabids</taxon>
        <taxon>Malpighiales</taxon>
        <taxon>Rhizophoraceae</taxon>
        <taxon>Rhizophora</taxon>
    </lineage>
</organism>
<reference evidence="2" key="1">
    <citation type="submission" date="2018-02" db="EMBL/GenBank/DDBJ databases">
        <title>Rhizophora mucronata_Transcriptome.</title>
        <authorList>
            <person name="Meera S.P."/>
            <person name="Sreeshan A."/>
            <person name="Augustine A."/>
        </authorList>
    </citation>
    <scope>NUCLEOTIDE SEQUENCE</scope>
    <source>
        <tissue evidence="2">Leaf</tissue>
    </source>
</reference>
<evidence type="ECO:0000313" key="2">
    <source>
        <dbReference type="EMBL" id="MBX74095.1"/>
    </source>
</evidence>
<evidence type="ECO:0000256" key="1">
    <source>
        <dbReference type="SAM" id="MobiDB-lite"/>
    </source>
</evidence>
<name>A0A2P2R4H0_RHIMU</name>
<protein>
    <submittedName>
        <fullName evidence="2">Uncharacterized protein</fullName>
    </submittedName>
</protein>
<accession>A0A2P2R4H0</accession>
<sequence length="20" mass="2535">MSRSERKDLMQRFKLELEHT</sequence>
<dbReference type="EMBL" id="GGEC01093611">
    <property type="protein sequence ID" value="MBX74095.1"/>
    <property type="molecule type" value="Transcribed_RNA"/>
</dbReference>
<proteinExistence type="predicted"/>